<feature type="transmembrane region" description="Helical" evidence="7">
    <location>
        <begin position="305"/>
        <end position="325"/>
    </location>
</feature>
<keyword evidence="2 7" id="KW-0812">Transmembrane</keyword>
<evidence type="ECO:0000256" key="4">
    <source>
        <dbReference type="ARBA" id="ARBA00022989"/>
    </source>
</evidence>
<feature type="transmembrane region" description="Helical" evidence="7">
    <location>
        <begin position="226"/>
        <end position="246"/>
    </location>
</feature>
<keyword evidence="4 7" id="KW-1133">Transmembrane helix</keyword>
<dbReference type="InterPro" id="IPR013057">
    <property type="entry name" value="AA_transpt_TM"/>
</dbReference>
<feature type="transmembrane region" description="Helical" evidence="7">
    <location>
        <begin position="443"/>
        <end position="462"/>
    </location>
</feature>
<keyword evidence="5 7" id="KW-0472">Membrane</keyword>
<evidence type="ECO:0000256" key="7">
    <source>
        <dbReference type="SAM" id="Phobius"/>
    </source>
</evidence>
<feature type="domain" description="Amino acid transporter transmembrane" evidence="8">
    <location>
        <begin position="86"/>
        <end position="458"/>
    </location>
</feature>
<reference evidence="9" key="1">
    <citation type="submission" date="2020-10" db="EMBL/GenBank/DDBJ databases">
        <title>Unveiling of a novel bifunctional photoreceptor, Dualchrome1, isolated from a cosmopolitan green alga.</title>
        <authorList>
            <person name="Suzuki S."/>
            <person name="Kawachi M."/>
        </authorList>
    </citation>
    <scope>NUCLEOTIDE SEQUENCE</scope>
    <source>
        <strain evidence="9">NIES 2893</strain>
    </source>
</reference>
<dbReference type="AlphaFoldDB" id="A0A830HGQ3"/>
<evidence type="ECO:0000256" key="2">
    <source>
        <dbReference type="ARBA" id="ARBA00022692"/>
    </source>
</evidence>
<keyword evidence="3" id="KW-0029">Amino-acid transport</keyword>
<accession>A0A830HGQ3</accession>
<comment type="subcellular location">
    <subcellularLocation>
        <location evidence="1">Membrane</location>
        <topology evidence="1">Multi-pass membrane protein</topology>
    </subcellularLocation>
</comment>
<evidence type="ECO:0000256" key="1">
    <source>
        <dbReference type="ARBA" id="ARBA00004141"/>
    </source>
</evidence>
<dbReference type="EMBL" id="BNJQ01000012">
    <property type="protein sequence ID" value="GHP06284.1"/>
    <property type="molecule type" value="Genomic_DNA"/>
</dbReference>
<keyword evidence="10" id="KW-1185">Reference proteome</keyword>
<comment type="caution">
    <text evidence="9">The sequence shown here is derived from an EMBL/GenBank/DDBJ whole genome shotgun (WGS) entry which is preliminary data.</text>
</comment>
<proteinExistence type="predicted"/>
<feature type="transmembrane region" description="Helical" evidence="7">
    <location>
        <begin position="90"/>
        <end position="109"/>
    </location>
</feature>
<dbReference type="PANTHER" id="PTHR22950:SF349">
    <property type="entry name" value="AMINO ACID TRANSPORTER TRANSMEMBRANE DOMAIN-CONTAINING PROTEIN"/>
    <property type="match status" value="1"/>
</dbReference>
<organism evidence="9 10">
    <name type="scientific">Pycnococcus provasolii</name>
    <dbReference type="NCBI Taxonomy" id="41880"/>
    <lineage>
        <taxon>Eukaryota</taxon>
        <taxon>Viridiplantae</taxon>
        <taxon>Chlorophyta</taxon>
        <taxon>Pseudoscourfieldiophyceae</taxon>
        <taxon>Pseudoscourfieldiales</taxon>
        <taxon>Pycnococcaceae</taxon>
        <taxon>Pycnococcus</taxon>
    </lineage>
</organism>
<sequence length="468" mass="49881">MASKPSMRSSSSDEDDEIYPIFHSIAEAASAASQTTTMRMPSQKKITPPQDSSFEIENGPQLLPAGAGGGGLQAVAVTQDGEKLASSFELFVNILICFIGTGILALPYAFSRGGILLSAITLVLVAILSMFCMHKLVETKRALERAGAIGLKATYGDVADAAGGVHMKRAVNTMLIVSQLGFSTAYLIFVADNLSSVIPSLSRAEVVGFCVPILCAVSCIRDIARLAPFSLVADAAILFSISVVFVTDAKNFSYHRDVSLFVPGSSATRSPLPFLFGMFVYCFEGIGMVLPLEASAADRTQFPKLLFIGIGLIVTIYLAFGLAGYCAYGSETEDLITMNLDPSKSPWTTTAVKTGLSIGLLLTYPMMMQPVYHTIETQKTSTWYRITVRSLLVILTAIVGISVPGFSEFISLIGSIACSVLAFVIPVVLHILVMGHELTNRKIFVESLVATFGTIGGLFGAIDTISNL</sequence>
<feature type="transmembrane region" description="Helical" evidence="7">
    <location>
        <begin position="201"/>
        <end position="219"/>
    </location>
</feature>
<feature type="transmembrane region" description="Helical" evidence="7">
    <location>
        <begin position="115"/>
        <end position="133"/>
    </location>
</feature>
<protein>
    <recommendedName>
        <fullName evidence="8">Amino acid transporter transmembrane domain-containing protein</fullName>
    </recommendedName>
</protein>
<evidence type="ECO:0000256" key="3">
    <source>
        <dbReference type="ARBA" id="ARBA00022970"/>
    </source>
</evidence>
<evidence type="ECO:0000256" key="6">
    <source>
        <dbReference type="SAM" id="MobiDB-lite"/>
    </source>
</evidence>
<name>A0A830HGQ3_9CHLO</name>
<keyword evidence="3" id="KW-0813">Transport</keyword>
<gene>
    <name evidence="9" type="ORF">PPROV_000503100</name>
</gene>
<evidence type="ECO:0000313" key="10">
    <source>
        <dbReference type="Proteomes" id="UP000660262"/>
    </source>
</evidence>
<evidence type="ECO:0000256" key="5">
    <source>
        <dbReference type="ARBA" id="ARBA00023136"/>
    </source>
</evidence>
<feature type="transmembrane region" description="Helical" evidence="7">
    <location>
        <begin position="345"/>
        <end position="365"/>
    </location>
</feature>
<feature type="transmembrane region" description="Helical" evidence="7">
    <location>
        <begin position="409"/>
        <end position="431"/>
    </location>
</feature>
<feature type="region of interest" description="Disordered" evidence="6">
    <location>
        <begin position="31"/>
        <end position="59"/>
    </location>
</feature>
<dbReference type="PANTHER" id="PTHR22950">
    <property type="entry name" value="AMINO ACID TRANSPORTER"/>
    <property type="match status" value="1"/>
</dbReference>
<dbReference type="OrthoDB" id="28208at2759"/>
<dbReference type="GO" id="GO:0005774">
    <property type="term" value="C:vacuolar membrane"/>
    <property type="evidence" value="ECO:0007669"/>
    <property type="project" value="TreeGrafter"/>
</dbReference>
<feature type="transmembrane region" description="Helical" evidence="7">
    <location>
        <begin position="170"/>
        <end position="189"/>
    </location>
</feature>
<evidence type="ECO:0000259" key="8">
    <source>
        <dbReference type="Pfam" id="PF01490"/>
    </source>
</evidence>
<feature type="transmembrane region" description="Helical" evidence="7">
    <location>
        <begin position="386"/>
        <end position="403"/>
    </location>
</feature>
<dbReference type="Proteomes" id="UP000660262">
    <property type="component" value="Unassembled WGS sequence"/>
</dbReference>
<feature type="transmembrane region" description="Helical" evidence="7">
    <location>
        <begin position="272"/>
        <end position="293"/>
    </location>
</feature>
<dbReference type="GO" id="GO:0015179">
    <property type="term" value="F:L-amino acid transmembrane transporter activity"/>
    <property type="evidence" value="ECO:0007669"/>
    <property type="project" value="TreeGrafter"/>
</dbReference>
<dbReference type="Pfam" id="PF01490">
    <property type="entry name" value="Aa_trans"/>
    <property type="match status" value="1"/>
</dbReference>
<evidence type="ECO:0000313" key="9">
    <source>
        <dbReference type="EMBL" id="GHP06284.1"/>
    </source>
</evidence>